<reference evidence="2 3" key="1">
    <citation type="journal article" date="2019" name="Int. J. Syst. Evol. Microbiol.">
        <title>The Global Catalogue of Microorganisms (GCM) 10K type strain sequencing project: providing services to taxonomists for standard genome sequencing and annotation.</title>
        <authorList>
            <consortium name="The Broad Institute Genomics Platform"/>
            <consortium name="The Broad Institute Genome Sequencing Center for Infectious Disease"/>
            <person name="Wu L."/>
            <person name="Ma J."/>
        </authorList>
    </citation>
    <scope>NUCLEOTIDE SEQUENCE [LARGE SCALE GENOMIC DNA]</scope>
    <source>
        <strain evidence="2 3">JCM 19585</strain>
    </source>
</reference>
<dbReference type="Proteomes" id="UP000628840">
    <property type="component" value="Unassembled WGS sequence"/>
</dbReference>
<dbReference type="AlphaFoldDB" id="A0A830FAJ9"/>
<dbReference type="Pfam" id="PF20068">
    <property type="entry name" value="Amphi-Trp"/>
    <property type="match status" value="1"/>
</dbReference>
<dbReference type="NCBIfam" id="TIGR04354">
    <property type="entry name" value="amphi-Trp"/>
    <property type="match status" value="1"/>
</dbReference>
<protein>
    <submittedName>
        <fullName evidence="2">Amphi-Trp domain-containing protein</fullName>
    </submittedName>
</protein>
<comment type="caution">
    <text evidence="2">The sequence shown here is derived from an EMBL/GenBank/DDBJ whole genome shotgun (WGS) entry which is preliminary data.</text>
</comment>
<keyword evidence="3" id="KW-1185">Reference proteome</keyword>
<name>A0A830FAJ9_9EURY</name>
<feature type="domain" description="Amphi-Trp" evidence="1">
    <location>
        <begin position="12"/>
        <end position="100"/>
    </location>
</feature>
<dbReference type="EMBL" id="BMPF01000002">
    <property type="protein sequence ID" value="GGL35753.1"/>
    <property type="molecule type" value="Genomic_DNA"/>
</dbReference>
<sequence>MTYSDGARRVGMPEEVVFESESERSRTDVAALLRRVADSLDAGDDVTLSAGEESVTLAVPERVTFETKVEEETGAGPVETSVEFELEWTDGEGGDGELRVE</sequence>
<accession>A0A830FAJ9</accession>
<dbReference type="InterPro" id="IPR027598">
    <property type="entry name" value="Amphi-Trp_dom"/>
</dbReference>
<evidence type="ECO:0000259" key="1">
    <source>
        <dbReference type="Pfam" id="PF20068"/>
    </source>
</evidence>
<proteinExistence type="predicted"/>
<gene>
    <name evidence="2" type="ORF">GCM10009037_19230</name>
</gene>
<evidence type="ECO:0000313" key="2">
    <source>
        <dbReference type="EMBL" id="GGL35753.1"/>
    </source>
</evidence>
<organism evidence="2 3">
    <name type="scientific">Halarchaeum grantii</name>
    <dbReference type="NCBI Taxonomy" id="1193105"/>
    <lineage>
        <taxon>Archaea</taxon>
        <taxon>Methanobacteriati</taxon>
        <taxon>Methanobacteriota</taxon>
        <taxon>Stenosarchaea group</taxon>
        <taxon>Halobacteria</taxon>
        <taxon>Halobacteriales</taxon>
        <taxon>Halobacteriaceae</taxon>
    </lineage>
</organism>
<evidence type="ECO:0000313" key="3">
    <source>
        <dbReference type="Proteomes" id="UP000628840"/>
    </source>
</evidence>